<name>A0A5J4FWU0_9FLAO</name>
<protein>
    <submittedName>
        <fullName evidence="1">Uncharacterized protein</fullName>
    </submittedName>
</protein>
<evidence type="ECO:0000313" key="1">
    <source>
        <dbReference type="EMBL" id="GEQ86680.1"/>
    </source>
</evidence>
<organism evidence="1 2">
    <name type="scientific">Patiriisocius marinistellae</name>
    <dbReference type="NCBI Taxonomy" id="2494560"/>
    <lineage>
        <taxon>Bacteria</taxon>
        <taxon>Pseudomonadati</taxon>
        <taxon>Bacteroidota</taxon>
        <taxon>Flavobacteriia</taxon>
        <taxon>Flavobacteriales</taxon>
        <taxon>Flavobacteriaceae</taxon>
        <taxon>Patiriisocius</taxon>
    </lineage>
</organism>
<proteinExistence type="predicted"/>
<reference evidence="1 2" key="1">
    <citation type="submission" date="2019-08" db="EMBL/GenBank/DDBJ databases">
        <title>Ulvibacter marinistellae sp. nov., isolated from a starfish, Patiria pectinifera.</title>
        <authorList>
            <person name="Kawano K."/>
            <person name="Ushijima N."/>
            <person name="Kihara M."/>
            <person name="Itoh H."/>
        </authorList>
    </citation>
    <scope>NUCLEOTIDE SEQUENCE [LARGE SCALE GENOMIC DNA]</scope>
    <source>
        <strain evidence="1 2">KK4</strain>
    </source>
</reference>
<evidence type="ECO:0000313" key="2">
    <source>
        <dbReference type="Proteomes" id="UP000326994"/>
    </source>
</evidence>
<accession>A0A5J4FWU0</accession>
<dbReference type="Proteomes" id="UP000326994">
    <property type="component" value="Unassembled WGS sequence"/>
</dbReference>
<keyword evidence="2" id="KW-1185">Reference proteome</keyword>
<comment type="caution">
    <text evidence="1">The sequence shown here is derived from an EMBL/GenBank/DDBJ whole genome shotgun (WGS) entry which is preliminary data.</text>
</comment>
<dbReference type="AlphaFoldDB" id="A0A5J4FWU0"/>
<dbReference type="OrthoDB" id="823362at2"/>
<dbReference type="RefSeq" id="WP_151894605.1">
    <property type="nucleotide sequence ID" value="NZ_BKCF01000004.1"/>
</dbReference>
<dbReference type="EMBL" id="BKCF01000004">
    <property type="protein sequence ID" value="GEQ86680.1"/>
    <property type="molecule type" value="Genomic_DNA"/>
</dbReference>
<sequence length="208" mass="24746">MKLKLKQYFLFFVIVISQNIIAQDKPHLYFNKDGKEIAKDDYCRRCEIQYFIPVEIENDSIIKHVIIPRQIMGVLNKKELMQVQQFIGNTVNRKIYKNHIIILNYFTTKNSNIKHYTNNKGYIKKCKKDETISQFFITEKDFKFTSRKTPIFEDITGNIARIFFQNSNINCSYVIIKPDGYYYTYLGEYPQDRIIDIAKSSWNASKNN</sequence>
<gene>
    <name evidence="1" type="ORF">ULMS_21880</name>
</gene>